<dbReference type="RefSeq" id="WP_281753165.1">
    <property type="nucleotide sequence ID" value="NZ_BRVP01000006.1"/>
</dbReference>
<dbReference type="SUPFAM" id="SSF55961">
    <property type="entry name" value="Bet v1-like"/>
    <property type="match status" value="1"/>
</dbReference>
<protein>
    <recommendedName>
        <fullName evidence="3">SRPBCC family protein</fullName>
    </recommendedName>
</protein>
<evidence type="ECO:0008006" key="3">
    <source>
        <dbReference type="Google" id="ProtNLM"/>
    </source>
</evidence>
<accession>A0A9W6B6C8</accession>
<keyword evidence="2" id="KW-1185">Reference proteome</keyword>
<comment type="caution">
    <text evidence="1">The sequence shown here is derived from an EMBL/GenBank/DDBJ whole genome shotgun (WGS) entry which is preliminary data.</text>
</comment>
<gene>
    <name evidence="1" type="ORF">NBRC110019_11330</name>
</gene>
<dbReference type="Gene3D" id="3.30.530.20">
    <property type="match status" value="1"/>
</dbReference>
<proteinExistence type="predicted"/>
<evidence type="ECO:0000313" key="2">
    <source>
        <dbReference type="Proteomes" id="UP001143545"/>
    </source>
</evidence>
<sequence>MNIDSPEVTVSKSQEELFNVLSDVKNFEKLMPANINKFEMLNEKRFLFALSGMPEIVLELKSTEPFNKVILGAASDKLPFTLTANLTKVDDNTTTAQLVFEGQFNAMMGMMIKGPITNFIGTLTENMSKL</sequence>
<name>A0A9W6B6C8_9FLAO</name>
<dbReference type="AlphaFoldDB" id="A0A9W6B6C8"/>
<evidence type="ECO:0000313" key="1">
    <source>
        <dbReference type="EMBL" id="GLB52094.1"/>
    </source>
</evidence>
<reference evidence="1" key="1">
    <citation type="submission" date="2022-07" db="EMBL/GenBank/DDBJ databases">
        <title>Taxonomy of Novel Oxalotrophic and Methylotrophic Bacteria.</title>
        <authorList>
            <person name="Sahin N."/>
            <person name="Tani A."/>
        </authorList>
    </citation>
    <scope>NUCLEOTIDE SEQUENCE</scope>
    <source>
        <strain evidence="1">AM327</strain>
    </source>
</reference>
<dbReference type="InterPro" id="IPR023393">
    <property type="entry name" value="START-like_dom_sf"/>
</dbReference>
<organism evidence="1 2">
    <name type="scientific">Neptunitalea chrysea</name>
    <dbReference type="NCBI Taxonomy" id="1647581"/>
    <lineage>
        <taxon>Bacteria</taxon>
        <taxon>Pseudomonadati</taxon>
        <taxon>Bacteroidota</taxon>
        <taxon>Flavobacteriia</taxon>
        <taxon>Flavobacteriales</taxon>
        <taxon>Flavobacteriaceae</taxon>
        <taxon>Neptunitalea</taxon>
    </lineage>
</organism>
<dbReference type="Proteomes" id="UP001143545">
    <property type="component" value="Unassembled WGS sequence"/>
</dbReference>
<dbReference type="EMBL" id="BRVP01000006">
    <property type="protein sequence ID" value="GLB52094.1"/>
    <property type="molecule type" value="Genomic_DNA"/>
</dbReference>